<feature type="domain" description="Methyltransferase" evidence="1">
    <location>
        <begin position="51"/>
        <end position="95"/>
    </location>
</feature>
<dbReference type="KEGG" id="clo:HMPREF0868_1647"/>
<name>E1PK51_MAGIU</name>
<evidence type="ECO:0000259" key="1">
    <source>
        <dbReference type="Pfam" id="PF13649"/>
    </source>
</evidence>
<accession>E1PK51</accession>
<organism evidence="2 3">
    <name type="scientific">Mageeibacillus indolicus (strain UPII9-5)</name>
    <name type="common">Clostridiales genomosp. BVAB3 (strain UPII9-5)</name>
    <dbReference type="NCBI Taxonomy" id="699246"/>
    <lineage>
        <taxon>Bacteria</taxon>
        <taxon>Bacillati</taxon>
        <taxon>Bacillota</taxon>
        <taxon>Clostridia</taxon>
        <taxon>Eubacteriales</taxon>
        <taxon>Oscillospiraceae</taxon>
        <taxon>Mageeibacillus</taxon>
    </lineage>
</organism>
<evidence type="ECO:0000313" key="3">
    <source>
        <dbReference type="Proteomes" id="UP000008234"/>
    </source>
</evidence>
<dbReference type="AlphaFoldDB" id="E1PK51"/>
<dbReference type="InterPro" id="IPR041698">
    <property type="entry name" value="Methyltransf_25"/>
</dbReference>
<dbReference type="Proteomes" id="UP000008234">
    <property type="component" value="Chromosome"/>
</dbReference>
<dbReference type="Pfam" id="PF13649">
    <property type="entry name" value="Methyltransf_25"/>
    <property type="match status" value="1"/>
</dbReference>
<dbReference type="CDD" id="cd02440">
    <property type="entry name" value="AdoMet_MTases"/>
    <property type="match status" value="1"/>
</dbReference>
<dbReference type="Gene3D" id="3.40.50.150">
    <property type="entry name" value="Vaccinia Virus protein VP39"/>
    <property type="match status" value="1"/>
</dbReference>
<reference evidence="3" key="1">
    <citation type="submission" date="2009-12" db="EMBL/GenBank/DDBJ databases">
        <title>Sequence of Clostridiales genomosp. BVAB3 str. UPII9-5.</title>
        <authorList>
            <person name="Madupu R."/>
            <person name="Durkin A.S."/>
            <person name="Torralba M."/>
            <person name="Methe B."/>
            <person name="Sutton G.G."/>
            <person name="Strausberg R.L."/>
            <person name="Nelson K.E."/>
        </authorList>
    </citation>
    <scope>NUCLEOTIDE SEQUENCE [LARGE SCALE GENOMIC DNA]</scope>
    <source>
        <strain evidence="3">UPII9-5</strain>
    </source>
</reference>
<sequence>MLNNKGFDLWADNYDESVAIYDRDESYPFAGYKKILNEIYNRILNASYKSVLDIGFGTGTLISSLYERGLKIYGQDFSKRMLEIAQKKCLKLSFSRGIFLRGWQFHS</sequence>
<dbReference type="eggNOG" id="COG2226">
    <property type="taxonomic scope" value="Bacteria"/>
</dbReference>
<dbReference type="EMBL" id="CP001850">
    <property type="protein sequence ID" value="ADN43905.1"/>
    <property type="molecule type" value="Genomic_DNA"/>
</dbReference>
<dbReference type="STRING" id="699246.HMPREF0868_1647"/>
<dbReference type="HOGENOM" id="CLU_2206827_0_0_9"/>
<gene>
    <name evidence="2" type="ordered locus">HMPREF0868_1647</name>
</gene>
<evidence type="ECO:0000313" key="2">
    <source>
        <dbReference type="EMBL" id="ADN43905.1"/>
    </source>
</evidence>
<dbReference type="SUPFAM" id="SSF53335">
    <property type="entry name" value="S-adenosyl-L-methionine-dependent methyltransferases"/>
    <property type="match status" value="1"/>
</dbReference>
<dbReference type="InterPro" id="IPR029063">
    <property type="entry name" value="SAM-dependent_MTases_sf"/>
</dbReference>
<keyword evidence="3" id="KW-1185">Reference proteome</keyword>
<proteinExistence type="predicted"/>
<protein>
    <recommendedName>
        <fullName evidence="1">Methyltransferase domain-containing protein</fullName>
    </recommendedName>
</protein>